<dbReference type="InterPro" id="IPR008513">
    <property type="entry name" value="tRNA(Met)_cyd_acetate_ligase"/>
</dbReference>
<dbReference type="EMBL" id="NIBQ01000001">
    <property type="protein sequence ID" value="OUZ34555.1"/>
    <property type="molecule type" value="Genomic_DNA"/>
</dbReference>
<reference evidence="5" key="2">
    <citation type="submission" date="2017-05" db="EMBL/GenBank/DDBJ databases">
        <authorList>
            <consortium name="The Broad Institute Genomics Platform"/>
            <consortium name="The Broad Institute Genomic Center for Infectious Diseases"/>
            <person name="Earl A."/>
            <person name="Manson A."/>
            <person name="Schwartman J."/>
            <person name="Gilmore M."/>
            <person name="Abouelleil A."/>
            <person name="Cao P."/>
            <person name="Chapman S."/>
            <person name="Cusick C."/>
            <person name="Shea T."/>
            <person name="Young S."/>
            <person name="Neafsey D."/>
            <person name="Nusbaum C."/>
            <person name="Birren B."/>
        </authorList>
    </citation>
    <scope>NUCLEOTIDE SEQUENCE</scope>
    <source>
        <strain evidence="5">9D6_DIV0238</strain>
    </source>
</reference>
<feature type="binding site" evidence="3">
    <location>
        <begin position="7"/>
        <end position="20"/>
    </location>
    <ligand>
        <name>ATP</name>
        <dbReference type="ChEBI" id="CHEBI:30616"/>
    </ligand>
</feature>
<keyword evidence="2 3" id="KW-0819">tRNA processing</keyword>
<evidence type="ECO:0000256" key="2">
    <source>
        <dbReference type="ARBA" id="ARBA00022694"/>
    </source>
</evidence>
<keyword evidence="6" id="KW-1185">Reference proteome</keyword>
<dbReference type="GO" id="GO:0005524">
    <property type="term" value="F:ATP binding"/>
    <property type="evidence" value="ECO:0007669"/>
    <property type="project" value="UniProtKB-KW"/>
</dbReference>
<keyword evidence="3" id="KW-0067">ATP-binding</keyword>
<comment type="catalytic activity">
    <reaction evidence="3">
        <text>cytidine(34) in elongator tRNA(Met) + acetate + ATP = N(4)-acetylcytidine(34) in elongator tRNA(Met) + AMP + diphosphate</text>
        <dbReference type="Rhea" id="RHEA:58144"/>
        <dbReference type="Rhea" id="RHEA-COMP:10693"/>
        <dbReference type="Rhea" id="RHEA-COMP:10694"/>
        <dbReference type="ChEBI" id="CHEBI:30089"/>
        <dbReference type="ChEBI" id="CHEBI:30616"/>
        <dbReference type="ChEBI" id="CHEBI:33019"/>
        <dbReference type="ChEBI" id="CHEBI:74900"/>
        <dbReference type="ChEBI" id="CHEBI:82748"/>
        <dbReference type="ChEBI" id="CHEBI:456215"/>
    </reaction>
</comment>
<comment type="similarity">
    <text evidence="3">Belongs to the TmcAL family.</text>
</comment>
<comment type="caution">
    <text evidence="3">Lacks conserved residue(s) required for the propagation of feature annotation.</text>
</comment>
<dbReference type="GO" id="GO:0006400">
    <property type="term" value="P:tRNA modification"/>
    <property type="evidence" value="ECO:0007669"/>
    <property type="project" value="UniProtKB-UniRule"/>
</dbReference>
<feature type="binding site" evidence="3">
    <location>
        <position position="161"/>
    </location>
    <ligand>
        <name>ATP</name>
        <dbReference type="ChEBI" id="CHEBI:30616"/>
    </ligand>
</feature>
<reference evidence="5" key="3">
    <citation type="submission" date="2024-03" db="EMBL/GenBank/DDBJ databases">
        <title>The Genome Sequence of Enterococcus sp. DIV0238c.</title>
        <authorList>
            <consortium name="The Broad Institute Genomics Platform"/>
            <consortium name="The Broad Institute Microbial Omics Core"/>
            <consortium name="The Broad Institute Genomic Center for Infectious Diseases"/>
            <person name="Earl A."/>
            <person name="Manson A."/>
            <person name="Gilmore M."/>
            <person name="Schwartman J."/>
            <person name="Shea T."/>
            <person name="Abouelleil A."/>
            <person name="Cao P."/>
            <person name="Chapman S."/>
            <person name="Cusick C."/>
            <person name="Young S."/>
            <person name="Neafsey D."/>
            <person name="Nusbaum C."/>
            <person name="Birren B."/>
        </authorList>
    </citation>
    <scope>NUCLEOTIDE SEQUENCE</scope>
    <source>
        <strain evidence="5">9D6_DIV0238</strain>
    </source>
</reference>
<dbReference type="HAMAP" id="MF_01539">
    <property type="entry name" value="TmcAL"/>
    <property type="match status" value="1"/>
</dbReference>
<dbReference type="OrthoDB" id="9769796at2"/>
<evidence type="ECO:0000256" key="1">
    <source>
        <dbReference type="ARBA" id="ARBA00022598"/>
    </source>
</evidence>
<proteinExistence type="inferred from homology"/>
<dbReference type="GO" id="GO:0000049">
    <property type="term" value="F:tRNA binding"/>
    <property type="evidence" value="ECO:0007669"/>
    <property type="project" value="UniProtKB-KW"/>
</dbReference>
<feature type="binding site" evidence="3">
    <location>
        <position position="101"/>
    </location>
    <ligand>
        <name>ATP</name>
        <dbReference type="ChEBI" id="CHEBI:30616"/>
    </ligand>
</feature>
<sequence>MKSCGIIVEYNPFHNGHQYHAKMAQELSQADVVIAVMSGNFLQRGEPAIIDKWTRAKEALSHGADLVVELPFAYAVQSADYFARGGIKLLHALECDSLCFGTDDRSEMDYQRFGAFVKDHQTEIDQQYQTIKNNGMSYPQQMTEVFRKIYPENGLNFSTPNHILGLSYAKENAHYDKPMVLYPLKREQAGYHDLKIHSRFASATAIRQAVFANELSGIRQVLPEQVSKDLEQAAIVSWENYWPLLKYKLISSSIEELQEIYQMKEGIEYRLKEAAKDADSFSVFIEKAKTKRYTWTRLQRLATYLLINVSQQEIEASWRHSHLHVLGFTEKGQQYLKEKKKTVSLPLITKVSKTLNDRLSLDIRSDQIYRLGNTAISEQNFGRSPIRLP</sequence>
<dbReference type="SUPFAM" id="SSF52374">
    <property type="entry name" value="Nucleotidylyl transferase"/>
    <property type="match status" value="1"/>
</dbReference>
<evidence type="ECO:0000313" key="6">
    <source>
        <dbReference type="Proteomes" id="UP000196151"/>
    </source>
</evidence>
<dbReference type="Pfam" id="PF05636">
    <property type="entry name" value="HIGH_NTase1"/>
    <property type="match status" value="1"/>
</dbReference>
<reference evidence="4" key="1">
    <citation type="submission" date="2017-05" db="EMBL/GenBank/DDBJ databases">
        <title>The Genome Sequence of Enterococcus sp. 9D6_DIV0238.</title>
        <authorList>
            <consortium name="The Broad Institute Genomics Platform"/>
            <consortium name="The Broad Institute Genomic Center for Infectious Diseases"/>
            <person name="Earl A."/>
            <person name="Manson A."/>
            <person name="Schwartman J."/>
            <person name="Gilmore M."/>
            <person name="Abouelleil A."/>
            <person name="Cao P."/>
            <person name="Chapman S."/>
            <person name="Cusick C."/>
            <person name="Shea T."/>
            <person name="Young S."/>
            <person name="Neafsey D."/>
            <person name="Nusbaum C."/>
            <person name="Birren B."/>
        </authorList>
    </citation>
    <scope>NUCLEOTIDE SEQUENCE [LARGE SCALE GENOMIC DNA]</scope>
    <source>
        <strain evidence="4">9D6_DIV0238</strain>
    </source>
</reference>
<dbReference type="PANTHER" id="PTHR37825">
    <property type="entry name" value="TRNA(MET) CYTIDINE ACETATE LIGASE"/>
    <property type="match status" value="1"/>
</dbReference>
<accession>A0A200JD95</accession>
<dbReference type="EMBL" id="CP147246">
    <property type="protein sequence ID" value="WYJ95093.1"/>
    <property type="molecule type" value="Genomic_DNA"/>
</dbReference>
<keyword evidence="3" id="KW-0547">Nucleotide-binding</keyword>
<keyword evidence="3" id="KW-0820">tRNA-binding</keyword>
<dbReference type="GO" id="GO:0016879">
    <property type="term" value="F:ligase activity, forming carbon-nitrogen bonds"/>
    <property type="evidence" value="ECO:0007669"/>
    <property type="project" value="UniProtKB-UniRule"/>
</dbReference>
<gene>
    <name evidence="3" type="primary">tmcAL</name>
    <name evidence="4" type="ORF">A5889_000030</name>
    <name evidence="5" type="ORF">A5889_002641</name>
</gene>
<keyword evidence="1 3" id="KW-0436">Ligase</keyword>
<dbReference type="Gene3D" id="3.40.50.620">
    <property type="entry name" value="HUPs"/>
    <property type="match status" value="1"/>
</dbReference>
<organism evidence="4">
    <name type="scientific">Candidatus Enterococcus dunnyi</name>
    <dbReference type="NCBI Taxonomy" id="1834192"/>
    <lineage>
        <taxon>Bacteria</taxon>
        <taxon>Bacillati</taxon>
        <taxon>Bacillota</taxon>
        <taxon>Bacilli</taxon>
        <taxon>Lactobacillales</taxon>
        <taxon>Enterococcaceae</taxon>
        <taxon>Enterococcus</taxon>
    </lineage>
</organism>
<feature type="binding site" evidence="3">
    <location>
        <position position="186"/>
    </location>
    <ligand>
        <name>ATP</name>
        <dbReference type="ChEBI" id="CHEBI:30616"/>
    </ligand>
</feature>
<name>A0A200JD95_9ENTE</name>
<evidence type="ECO:0000256" key="3">
    <source>
        <dbReference type="HAMAP-Rule" id="MF_01539"/>
    </source>
</evidence>
<dbReference type="RefSeq" id="WP_087639275.1">
    <property type="nucleotide sequence ID" value="NZ_CP147246.1"/>
</dbReference>
<dbReference type="PANTHER" id="PTHR37825:SF1">
    <property type="entry name" value="TRNA(MET) CYTIDINE ACETATE LIGASE"/>
    <property type="match status" value="1"/>
</dbReference>
<dbReference type="GO" id="GO:0005737">
    <property type="term" value="C:cytoplasm"/>
    <property type="evidence" value="ECO:0007669"/>
    <property type="project" value="UniProtKB-SubCell"/>
</dbReference>
<dbReference type="AlphaFoldDB" id="A0A200JD95"/>
<comment type="function">
    <text evidence="3">Catalyzes the formation of N(4)-acetylcytidine (ac(4)C) at the wobble position of elongator tRNA(Met), using acetate and ATP as substrates. First activates an acetate ion to form acetyladenylate (Ac-AMP) and then transfers the acetyl group to tRNA to form ac(4)C34.</text>
</comment>
<evidence type="ECO:0000313" key="4">
    <source>
        <dbReference type="EMBL" id="OUZ34555.1"/>
    </source>
</evidence>
<keyword evidence="3" id="KW-0694">RNA-binding</keyword>
<keyword evidence="3" id="KW-0963">Cytoplasm</keyword>
<protein>
    <recommendedName>
        <fullName evidence="3">tRNA(Met) cytidine acetate ligase</fullName>
        <ecNumber evidence="3">6.3.4.-</ecNumber>
    </recommendedName>
</protein>
<evidence type="ECO:0000313" key="5">
    <source>
        <dbReference type="EMBL" id="WYJ95093.1"/>
    </source>
</evidence>
<comment type="subcellular location">
    <subcellularLocation>
        <location evidence="3">Cytoplasm</location>
    </subcellularLocation>
</comment>
<dbReference type="Proteomes" id="UP000196151">
    <property type="component" value="Chromosome"/>
</dbReference>
<dbReference type="EC" id="6.3.4.-" evidence="3"/>
<dbReference type="InterPro" id="IPR014729">
    <property type="entry name" value="Rossmann-like_a/b/a_fold"/>
</dbReference>
<dbReference type="NCBIfam" id="NF010191">
    <property type="entry name" value="PRK13670.1"/>
    <property type="match status" value="1"/>
</dbReference>